<dbReference type="PROSITE" id="PS51736">
    <property type="entry name" value="RECOMBINASES_3"/>
    <property type="match status" value="1"/>
</dbReference>
<dbReference type="CDD" id="cd00338">
    <property type="entry name" value="Ser_Recombinase"/>
    <property type="match status" value="1"/>
</dbReference>
<dbReference type="SUPFAM" id="SSF53041">
    <property type="entry name" value="Resolvase-like"/>
    <property type="match status" value="1"/>
</dbReference>
<accession>A0A1C6JK07</accession>
<dbReference type="Gene3D" id="3.40.50.1390">
    <property type="entry name" value="Resolvase, N-terminal catalytic domain"/>
    <property type="match status" value="1"/>
</dbReference>
<dbReference type="InterPro" id="IPR006119">
    <property type="entry name" value="Resolv_N"/>
</dbReference>
<reference evidence="3" key="1">
    <citation type="submission" date="2015-09" db="EMBL/GenBank/DDBJ databases">
        <authorList>
            <consortium name="Pathogen Informatics"/>
        </authorList>
    </citation>
    <scope>NUCLEOTIDE SEQUENCE</scope>
    <source>
        <strain evidence="3">2789STDY5834896</strain>
    </source>
</reference>
<dbReference type="Pfam" id="PF00239">
    <property type="entry name" value="Resolvase"/>
    <property type="match status" value="1"/>
</dbReference>
<name>A0A1C6JK07_9FIRM</name>
<gene>
    <name evidence="3" type="ORF">SAMEA3545359_02269</name>
</gene>
<proteinExistence type="predicted"/>
<dbReference type="PROSITE" id="PS51737">
    <property type="entry name" value="RECOMBINASE_DNA_BIND"/>
    <property type="match status" value="1"/>
</dbReference>
<sequence length="508" mass="58478">MKAVIYARYSSDNQREESIDGQLRECRDFAEYNDIEIVGTYIDRALSAKTDDRPAFQRMIQDSYRAIFDIIVVWKLDRFSRDRYDSAHYKALLKKNNVKVISATEQISNNPEGILLESLLEGYAEYYSAELSVKVKRGMTENALKGKWNGGSVPLGYVVGKDQKLEIEPVTAEVVKLIFQMAYDGKTVKEIHRYVEEHNITRPNGKPLRYNAVRYILSNRVYIGEYHHSDHIIENCVPAIIERHIFDSVQNELKKNAKAPARHTAEDDYLLTTKLFCGKCGAMMVAQAGTSHMGNVYRYYACVRQKKHLCDKKMLPKEKLENFVVFKTMELLQEDSVINELATLLYKIQDNESSLLPVLEQQLHEKEKEISNIVSAIRQGVASQTLMNCLNDIEKEKCDIENSIAKERIKTPSYSEDEYKMALTNYRKININTQEGKRKIIDTFINAIYVFDDHLKIIYNGKNKEECVSLEALEGSNLVSSGAPYEKLHFERSKCSFFIWCGCLHTVL</sequence>
<dbReference type="InterPro" id="IPR025827">
    <property type="entry name" value="Zn_ribbon_recom_dom"/>
</dbReference>
<dbReference type="InterPro" id="IPR050639">
    <property type="entry name" value="SSR_resolvase"/>
</dbReference>
<feature type="domain" description="Resolvase/invertase-type recombinase catalytic" evidence="1">
    <location>
        <begin position="2"/>
        <end position="146"/>
    </location>
</feature>
<evidence type="ECO:0000259" key="2">
    <source>
        <dbReference type="PROSITE" id="PS51737"/>
    </source>
</evidence>
<dbReference type="Pfam" id="PF13408">
    <property type="entry name" value="Zn_ribbon_recom"/>
    <property type="match status" value="1"/>
</dbReference>
<feature type="domain" description="Recombinase" evidence="2">
    <location>
        <begin position="154"/>
        <end position="259"/>
    </location>
</feature>
<dbReference type="InterPro" id="IPR038109">
    <property type="entry name" value="DNA_bind_recomb_sf"/>
</dbReference>
<dbReference type="PANTHER" id="PTHR30461:SF23">
    <property type="entry name" value="DNA RECOMBINASE-RELATED"/>
    <property type="match status" value="1"/>
</dbReference>
<dbReference type="Pfam" id="PF07508">
    <property type="entry name" value="Recombinase"/>
    <property type="match status" value="1"/>
</dbReference>
<dbReference type="AlphaFoldDB" id="A0A1C6JK07"/>
<dbReference type="EMBL" id="FMHG01000001">
    <property type="protein sequence ID" value="SCJ82271.1"/>
    <property type="molecule type" value="Genomic_DNA"/>
</dbReference>
<dbReference type="GO" id="GO:0000150">
    <property type="term" value="F:DNA strand exchange activity"/>
    <property type="evidence" value="ECO:0007669"/>
    <property type="project" value="InterPro"/>
</dbReference>
<evidence type="ECO:0000313" key="3">
    <source>
        <dbReference type="EMBL" id="SCJ82271.1"/>
    </source>
</evidence>
<protein>
    <submittedName>
        <fullName evidence="3">Transposase and inactivated derivatives</fullName>
    </submittedName>
</protein>
<dbReference type="SMART" id="SM00857">
    <property type="entry name" value="Resolvase"/>
    <property type="match status" value="1"/>
</dbReference>
<dbReference type="Gene3D" id="3.90.1750.20">
    <property type="entry name" value="Putative Large Serine Recombinase, Chain B, Domain 2"/>
    <property type="match status" value="1"/>
</dbReference>
<dbReference type="InterPro" id="IPR011109">
    <property type="entry name" value="DNA_bind_recombinase_dom"/>
</dbReference>
<organism evidence="3">
    <name type="scientific">uncultured Anaerotruncus sp</name>
    <dbReference type="NCBI Taxonomy" id="905011"/>
    <lineage>
        <taxon>Bacteria</taxon>
        <taxon>Bacillati</taxon>
        <taxon>Bacillota</taxon>
        <taxon>Clostridia</taxon>
        <taxon>Eubacteriales</taxon>
        <taxon>Oscillospiraceae</taxon>
        <taxon>Anaerotruncus</taxon>
        <taxon>environmental samples</taxon>
    </lineage>
</organism>
<dbReference type="GO" id="GO:0003677">
    <property type="term" value="F:DNA binding"/>
    <property type="evidence" value="ECO:0007669"/>
    <property type="project" value="InterPro"/>
</dbReference>
<dbReference type="InterPro" id="IPR036162">
    <property type="entry name" value="Resolvase-like_N_sf"/>
</dbReference>
<dbReference type="PANTHER" id="PTHR30461">
    <property type="entry name" value="DNA-INVERTASE FROM LAMBDOID PROPHAGE"/>
    <property type="match status" value="1"/>
</dbReference>
<evidence type="ECO:0000259" key="1">
    <source>
        <dbReference type="PROSITE" id="PS51736"/>
    </source>
</evidence>